<proteinExistence type="predicted"/>
<sequence length="52" mass="6079">MKIIDNQPQAQILEDKITAIRQTRYSDNDCMNAAVQTIVIDELVDMWEKLQK</sequence>
<name>A0ABV1H586_9FIRM</name>
<gene>
    <name evidence="1" type="ORF">WMO37_07510</name>
</gene>
<dbReference type="EMBL" id="JBBMFS010000005">
    <property type="protein sequence ID" value="MEQ2554865.1"/>
    <property type="molecule type" value="Genomic_DNA"/>
</dbReference>
<evidence type="ECO:0000313" key="2">
    <source>
        <dbReference type="Proteomes" id="UP001546774"/>
    </source>
</evidence>
<keyword evidence="2" id="KW-1185">Reference proteome</keyword>
<organism evidence="1 2">
    <name type="scientific">Lachnospira intestinalis</name>
    <dbReference type="NCBI Taxonomy" id="3133158"/>
    <lineage>
        <taxon>Bacteria</taxon>
        <taxon>Bacillati</taxon>
        <taxon>Bacillota</taxon>
        <taxon>Clostridia</taxon>
        <taxon>Lachnospirales</taxon>
        <taxon>Lachnospiraceae</taxon>
        <taxon>Lachnospira</taxon>
    </lineage>
</organism>
<accession>A0ABV1H586</accession>
<reference evidence="1" key="1">
    <citation type="submission" date="2024-03" db="EMBL/GenBank/DDBJ databases">
        <title>Human intestinal bacterial collection.</title>
        <authorList>
            <person name="Pauvert C."/>
            <person name="Hitch T.C.A."/>
            <person name="Clavel T."/>
        </authorList>
    </citation>
    <scope>NUCLEOTIDE SEQUENCE [LARGE SCALE GENOMIC DNA]</scope>
    <source>
        <strain evidence="1">CLA-AA-H89B</strain>
    </source>
</reference>
<comment type="caution">
    <text evidence="1">The sequence shown here is derived from an EMBL/GenBank/DDBJ whole genome shotgun (WGS) entry which is preliminary data.</text>
</comment>
<evidence type="ECO:0000313" key="1">
    <source>
        <dbReference type="EMBL" id="MEQ2554865.1"/>
    </source>
</evidence>
<protein>
    <submittedName>
        <fullName evidence="1">Uncharacterized protein</fullName>
    </submittedName>
</protein>
<dbReference type="Proteomes" id="UP001546774">
    <property type="component" value="Unassembled WGS sequence"/>
</dbReference>